<accession>A0ABV5XSZ3</accession>
<evidence type="ECO:0000313" key="3">
    <source>
        <dbReference type="EMBL" id="MFB9785595.1"/>
    </source>
</evidence>
<dbReference type="Proteomes" id="UP001589587">
    <property type="component" value="Unassembled WGS sequence"/>
</dbReference>
<dbReference type="EMBL" id="JBHMAS010000169">
    <property type="protein sequence ID" value="MFB9785595.1"/>
    <property type="molecule type" value="Genomic_DNA"/>
</dbReference>
<evidence type="ECO:0000256" key="1">
    <source>
        <dbReference type="PROSITE-ProRule" id="PRU00289"/>
    </source>
</evidence>
<dbReference type="PROSITE" id="PS50901">
    <property type="entry name" value="FTSK"/>
    <property type="match status" value="1"/>
</dbReference>
<feature type="domain" description="FtsK" evidence="2">
    <location>
        <begin position="37"/>
        <end position="225"/>
    </location>
</feature>
<dbReference type="Pfam" id="PF01580">
    <property type="entry name" value="FtsK_SpoIIIE"/>
    <property type="match status" value="1"/>
</dbReference>
<organism evidence="3 4">
    <name type="scientific">Rhodococcus baikonurensis</name>
    <dbReference type="NCBI Taxonomy" id="172041"/>
    <lineage>
        <taxon>Bacteria</taxon>
        <taxon>Bacillati</taxon>
        <taxon>Actinomycetota</taxon>
        <taxon>Actinomycetes</taxon>
        <taxon>Mycobacteriales</taxon>
        <taxon>Nocardiaceae</taxon>
        <taxon>Rhodococcus</taxon>
        <taxon>Rhodococcus erythropolis group</taxon>
    </lineage>
</organism>
<keyword evidence="4" id="KW-1185">Reference proteome</keyword>
<dbReference type="RefSeq" id="WP_378377707.1">
    <property type="nucleotide sequence ID" value="NZ_JBHMAS010000169.1"/>
</dbReference>
<evidence type="ECO:0000313" key="4">
    <source>
        <dbReference type="Proteomes" id="UP001589587"/>
    </source>
</evidence>
<dbReference type="InterPro" id="IPR002543">
    <property type="entry name" value="FtsK_dom"/>
</dbReference>
<protein>
    <submittedName>
        <fullName evidence="3">FtsK/SpoIIIE domain-containing protein</fullName>
    </submittedName>
</protein>
<keyword evidence="1" id="KW-0547">Nucleotide-binding</keyword>
<comment type="caution">
    <text evidence="3">The sequence shown here is derived from an EMBL/GenBank/DDBJ whole genome shotgun (WGS) entry which is preliminary data.</text>
</comment>
<sequence length="293" mass="32152">PRNKLVEWTISPLHLSPCVNVVDYLTHLPMGEMADSTEPWMLSLAEVSGVVVGGRAGSGKSVFLDGLLGHLALHPHIEIGYIDMQGSLDNETWMNRLSAAPSGRESTIELISMLAAECKARVESMRDASVSNAWTTLGYLGADRPVKVLVIEETWFLFHAETRAMRDEVTRIQEDLRILMGLGGRAGYVVVMATQQPNPVTLPPKMMATGMVRVAMQLFMKQSSAMAVLGEGFDPDIENLFQLSIVNKQRGAAIVSTSPGELQRVQCALIRGEIVNRMSLSEWSGNKWLDGDE</sequence>
<evidence type="ECO:0000259" key="2">
    <source>
        <dbReference type="PROSITE" id="PS50901"/>
    </source>
</evidence>
<gene>
    <name evidence="3" type="ORF">ACFFQ6_38535</name>
</gene>
<dbReference type="InterPro" id="IPR027417">
    <property type="entry name" value="P-loop_NTPase"/>
</dbReference>
<feature type="non-terminal residue" evidence="3">
    <location>
        <position position="1"/>
    </location>
</feature>
<keyword evidence="1" id="KW-0067">ATP-binding</keyword>
<dbReference type="Gene3D" id="3.40.50.300">
    <property type="entry name" value="P-loop containing nucleotide triphosphate hydrolases"/>
    <property type="match status" value="1"/>
</dbReference>
<dbReference type="SUPFAM" id="SSF52540">
    <property type="entry name" value="P-loop containing nucleoside triphosphate hydrolases"/>
    <property type="match status" value="1"/>
</dbReference>
<proteinExistence type="predicted"/>
<feature type="binding site" evidence="1">
    <location>
        <begin position="54"/>
        <end position="61"/>
    </location>
    <ligand>
        <name>ATP</name>
        <dbReference type="ChEBI" id="CHEBI:30616"/>
    </ligand>
</feature>
<reference evidence="3 4" key="1">
    <citation type="submission" date="2024-09" db="EMBL/GenBank/DDBJ databases">
        <authorList>
            <person name="Sun Q."/>
            <person name="Mori K."/>
        </authorList>
    </citation>
    <scope>NUCLEOTIDE SEQUENCE [LARGE SCALE GENOMIC DNA]</scope>
    <source>
        <strain evidence="3 4">JCM 11411</strain>
    </source>
</reference>
<name>A0ABV5XSZ3_9NOCA</name>